<evidence type="ECO:0000313" key="2">
    <source>
        <dbReference type="Proteomes" id="UP000266673"/>
    </source>
</evidence>
<dbReference type="OrthoDB" id="10585110at2759"/>
<dbReference type="SUPFAM" id="SSF52540">
    <property type="entry name" value="P-loop containing nucleoside triphosphate hydrolases"/>
    <property type="match status" value="1"/>
</dbReference>
<comment type="caution">
    <text evidence="1">The sequence shown here is derived from an EMBL/GenBank/DDBJ whole genome shotgun (WGS) entry which is preliminary data.</text>
</comment>
<organism evidence="1 2">
    <name type="scientific">Gigaspora rosea</name>
    <dbReference type="NCBI Taxonomy" id="44941"/>
    <lineage>
        <taxon>Eukaryota</taxon>
        <taxon>Fungi</taxon>
        <taxon>Fungi incertae sedis</taxon>
        <taxon>Mucoromycota</taxon>
        <taxon>Glomeromycotina</taxon>
        <taxon>Glomeromycetes</taxon>
        <taxon>Diversisporales</taxon>
        <taxon>Gigasporaceae</taxon>
        <taxon>Gigaspora</taxon>
    </lineage>
</organism>
<dbReference type="Proteomes" id="UP000266673">
    <property type="component" value="Unassembled WGS sequence"/>
</dbReference>
<sequence>MSNIMNYNKTSKTSYQFCLWTLLNYLDSIEKTLDALKQKFIPVITAPNRARLCLTNFNTLLKSGLGMPRVSLVKIYVSTLSKLQQANIKFSNDDYIILLDKIHKLDKDALILIERYKEHIICLSATPINISNVRTIHLSKSKSLFEVTELPTPSNIHFESAVYNYLKEYSDLKILVILPLLTMCIQLYDIL</sequence>
<dbReference type="EMBL" id="QKWP01001401">
    <property type="protein sequence ID" value="RIB09228.1"/>
    <property type="molecule type" value="Genomic_DNA"/>
</dbReference>
<reference evidence="1 2" key="1">
    <citation type="submission" date="2018-06" db="EMBL/GenBank/DDBJ databases">
        <title>Comparative genomics reveals the genomic features of Rhizophagus irregularis, R. cerebriforme, R. diaphanum and Gigaspora rosea, and their symbiotic lifestyle signature.</title>
        <authorList>
            <person name="Morin E."/>
            <person name="San Clemente H."/>
            <person name="Chen E.C.H."/>
            <person name="De La Providencia I."/>
            <person name="Hainaut M."/>
            <person name="Kuo A."/>
            <person name="Kohler A."/>
            <person name="Murat C."/>
            <person name="Tang N."/>
            <person name="Roy S."/>
            <person name="Loubradou J."/>
            <person name="Henrissat B."/>
            <person name="Grigoriev I.V."/>
            <person name="Corradi N."/>
            <person name="Roux C."/>
            <person name="Martin F.M."/>
        </authorList>
    </citation>
    <scope>NUCLEOTIDE SEQUENCE [LARGE SCALE GENOMIC DNA]</scope>
    <source>
        <strain evidence="1 2">DAOM 194757</strain>
    </source>
</reference>
<protein>
    <submittedName>
        <fullName evidence="1">Uncharacterized protein</fullName>
    </submittedName>
</protein>
<dbReference type="AlphaFoldDB" id="A0A397UJ21"/>
<keyword evidence="2" id="KW-1185">Reference proteome</keyword>
<name>A0A397UJ21_9GLOM</name>
<accession>A0A397UJ21</accession>
<dbReference type="InterPro" id="IPR027417">
    <property type="entry name" value="P-loop_NTPase"/>
</dbReference>
<gene>
    <name evidence="1" type="ORF">C2G38_2209486</name>
</gene>
<evidence type="ECO:0000313" key="1">
    <source>
        <dbReference type="EMBL" id="RIB09228.1"/>
    </source>
</evidence>
<proteinExistence type="predicted"/>